<dbReference type="SUPFAM" id="SSF53649">
    <property type="entry name" value="Alkaline phosphatase-like"/>
    <property type="match status" value="1"/>
</dbReference>
<evidence type="ECO:0000256" key="2">
    <source>
        <dbReference type="ARBA" id="ARBA00022801"/>
    </source>
</evidence>
<dbReference type="Pfam" id="PF00884">
    <property type="entry name" value="Sulfatase"/>
    <property type="match status" value="1"/>
</dbReference>
<protein>
    <submittedName>
        <fullName evidence="4">Arylsulfatase</fullName>
    </submittedName>
</protein>
<keyword evidence="2" id="KW-0378">Hydrolase</keyword>
<name>A0A315Z4P6_SEDFL</name>
<dbReference type="AlphaFoldDB" id="A0A315Z4P6"/>
<evidence type="ECO:0000259" key="3">
    <source>
        <dbReference type="Pfam" id="PF00884"/>
    </source>
</evidence>
<dbReference type="FunFam" id="3.40.720.10:FF:000047">
    <property type="entry name" value="Arylsulfatase"/>
    <property type="match status" value="1"/>
</dbReference>
<reference evidence="4 5" key="1">
    <citation type="submission" date="2018-03" db="EMBL/GenBank/DDBJ databases">
        <title>Genomic Encyclopedia of Archaeal and Bacterial Type Strains, Phase II (KMG-II): from individual species to whole genera.</title>
        <authorList>
            <person name="Goeker M."/>
        </authorList>
    </citation>
    <scope>NUCLEOTIDE SEQUENCE [LARGE SCALE GENOMIC DNA]</scope>
    <source>
        <strain evidence="4 5">DSM 28229</strain>
    </source>
</reference>
<dbReference type="Gene3D" id="3.40.720.10">
    <property type="entry name" value="Alkaline Phosphatase, subunit A"/>
    <property type="match status" value="1"/>
</dbReference>
<dbReference type="EMBL" id="QGDO01000008">
    <property type="protein sequence ID" value="PWJ37998.1"/>
    <property type="molecule type" value="Genomic_DNA"/>
</dbReference>
<dbReference type="PANTHER" id="PTHR42693:SF53">
    <property type="entry name" value="ENDO-4-O-SULFATASE"/>
    <property type="match status" value="1"/>
</dbReference>
<evidence type="ECO:0000256" key="1">
    <source>
        <dbReference type="ARBA" id="ARBA00008779"/>
    </source>
</evidence>
<dbReference type="RefSeq" id="WP_109622219.1">
    <property type="nucleotide sequence ID" value="NZ_QGDO01000008.1"/>
</dbReference>
<dbReference type="InterPro" id="IPR000917">
    <property type="entry name" value="Sulfatase_N"/>
</dbReference>
<feature type="domain" description="Sulfatase N-terminal" evidence="3">
    <location>
        <begin position="25"/>
        <end position="419"/>
    </location>
</feature>
<dbReference type="OrthoDB" id="9764377at2"/>
<keyword evidence="5" id="KW-1185">Reference proteome</keyword>
<dbReference type="InterPro" id="IPR017850">
    <property type="entry name" value="Alkaline_phosphatase_core_sf"/>
</dbReference>
<accession>A0A315Z4P6</accession>
<evidence type="ECO:0000313" key="4">
    <source>
        <dbReference type="EMBL" id="PWJ37998.1"/>
    </source>
</evidence>
<dbReference type="PANTHER" id="PTHR42693">
    <property type="entry name" value="ARYLSULFATASE FAMILY MEMBER"/>
    <property type="match status" value="1"/>
</dbReference>
<dbReference type="Proteomes" id="UP000245535">
    <property type="component" value="Unassembled WGS sequence"/>
</dbReference>
<evidence type="ECO:0000313" key="5">
    <source>
        <dbReference type="Proteomes" id="UP000245535"/>
    </source>
</evidence>
<organism evidence="4 5">
    <name type="scientific">Sediminitomix flava</name>
    <dbReference type="NCBI Taxonomy" id="379075"/>
    <lineage>
        <taxon>Bacteria</taxon>
        <taxon>Pseudomonadati</taxon>
        <taxon>Bacteroidota</taxon>
        <taxon>Cytophagia</taxon>
        <taxon>Cytophagales</taxon>
        <taxon>Flammeovirgaceae</taxon>
        <taxon>Sediminitomix</taxon>
    </lineage>
</organism>
<comment type="similarity">
    <text evidence="1">Belongs to the sulfatase family.</text>
</comment>
<comment type="caution">
    <text evidence="4">The sequence shown here is derived from an EMBL/GenBank/DDBJ whole genome shotgun (WGS) entry which is preliminary data.</text>
</comment>
<proteinExistence type="inferred from homology"/>
<dbReference type="CDD" id="cd16025">
    <property type="entry name" value="PAS_like"/>
    <property type="match status" value="1"/>
</dbReference>
<gene>
    <name evidence="4" type="ORF">BC781_108133</name>
</gene>
<dbReference type="GO" id="GO:0004065">
    <property type="term" value="F:arylsulfatase activity"/>
    <property type="evidence" value="ECO:0007669"/>
    <property type="project" value="TreeGrafter"/>
</dbReference>
<dbReference type="Gene3D" id="3.30.1120.10">
    <property type="match status" value="1"/>
</dbReference>
<dbReference type="InterPro" id="IPR050738">
    <property type="entry name" value="Sulfatase"/>
</dbReference>
<sequence>MKQLSLFFISLFLIKSVYAQKDERPNIILILADDMGYSDIGCYGGEIPTPNLDALADNGILLSSFYNTARCCPTRASLMTGLFPHQTGIGQMTNSPKGDTFKDWGTEGYIGYLNKNCVTIAEVLKESGYSTYMTGKWHLGYHDKSRWPLQRGFDKFYGSISGATSYFYPNGKRPVMYMNEVLPPPDSTTYYTTDAFTDYAIQFIDEHESDNPFFLYLAYTAPHWPLHAKDEDIKKFVGKFTKGWDQLRKERFERMVKMGLMDKKWGLSERDHRVRAWEEVDDKQQVRSDYRMAVYAAQVFCMDYNIGKVVEKLKTDDELDNTLILFLSDNGACAEPYQEFGGKPDSFINKATFSGAVSYGISWSNLSNTPFHEYKVKTYEGGISTPLIAHWPAKFKKRKGKIVHQPHYLIDIMPTILEASEARYPKNYHQGNNIHNLEGISLLPLLSKGKGDAHEYMFWEHQSNCAVRKGDWKAIKKLNDKEWQLFNLKKDRIESDNCAKRYPEIVEDLAQNWEKWAKTHYVLPKRISKKETSSNQ</sequence>